<dbReference type="InterPro" id="IPR026057">
    <property type="entry name" value="TBL_C"/>
</dbReference>
<feature type="region of interest" description="Disordered" evidence="2">
    <location>
        <begin position="151"/>
        <end position="184"/>
    </location>
</feature>
<dbReference type="Pfam" id="PF13839">
    <property type="entry name" value="PC-Esterase"/>
    <property type="match status" value="1"/>
</dbReference>
<evidence type="ECO:0000256" key="2">
    <source>
        <dbReference type="SAM" id="MobiDB-lite"/>
    </source>
</evidence>
<reference evidence="4 5" key="1">
    <citation type="submission" date="2020-08" db="EMBL/GenBank/DDBJ databases">
        <title>Plant Genome Project.</title>
        <authorList>
            <person name="Zhang R.-G."/>
        </authorList>
    </citation>
    <scope>NUCLEOTIDE SEQUENCE [LARGE SCALE GENOMIC DNA]</scope>
    <source>
        <tissue evidence="4">Rhizome</tissue>
    </source>
</reference>
<feature type="compositionally biased region" description="Basic and acidic residues" evidence="2">
    <location>
        <begin position="154"/>
        <end position="163"/>
    </location>
</feature>
<proteinExistence type="inferred from homology"/>
<keyword evidence="5" id="KW-1185">Reference proteome</keyword>
<comment type="similarity">
    <text evidence="1">Belongs to the PC-esterase family. TBL subfamily.</text>
</comment>
<comment type="caution">
    <text evidence="4">The sequence shown here is derived from an EMBL/GenBank/DDBJ whole genome shotgun (WGS) entry which is preliminary data.</text>
</comment>
<feature type="domain" description="Trichome birefringence-like C-terminal" evidence="3">
    <location>
        <begin position="246"/>
        <end position="272"/>
    </location>
</feature>
<feature type="region of interest" description="Disordered" evidence="2">
    <location>
        <begin position="23"/>
        <end position="69"/>
    </location>
</feature>
<dbReference type="EMBL" id="JACMSC010000010">
    <property type="protein sequence ID" value="KAG6505065.1"/>
    <property type="molecule type" value="Genomic_DNA"/>
</dbReference>
<accession>A0A8J5GBJ4</accession>
<organism evidence="4 5">
    <name type="scientific">Zingiber officinale</name>
    <name type="common">Ginger</name>
    <name type="synonym">Amomum zingiber</name>
    <dbReference type="NCBI Taxonomy" id="94328"/>
    <lineage>
        <taxon>Eukaryota</taxon>
        <taxon>Viridiplantae</taxon>
        <taxon>Streptophyta</taxon>
        <taxon>Embryophyta</taxon>
        <taxon>Tracheophyta</taxon>
        <taxon>Spermatophyta</taxon>
        <taxon>Magnoliopsida</taxon>
        <taxon>Liliopsida</taxon>
        <taxon>Zingiberales</taxon>
        <taxon>Zingiberaceae</taxon>
        <taxon>Zingiber</taxon>
    </lineage>
</organism>
<gene>
    <name evidence="4" type="ORF">ZIOFF_037413</name>
</gene>
<evidence type="ECO:0000313" key="5">
    <source>
        <dbReference type="Proteomes" id="UP000734854"/>
    </source>
</evidence>
<feature type="compositionally biased region" description="Pro residues" evidence="2">
    <location>
        <begin position="48"/>
        <end position="58"/>
    </location>
</feature>
<feature type="region of interest" description="Disordered" evidence="2">
    <location>
        <begin position="94"/>
        <end position="115"/>
    </location>
</feature>
<evidence type="ECO:0000313" key="4">
    <source>
        <dbReference type="EMBL" id="KAG6505065.1"/>
    </source>
</evidence>
<protein>
    <recommendedName>
        <fullName evidence="3">Trichome birefringence-like C-terminal domain-containing protein</fullName>
    </recommendedName>
</protein>
<sequence length="275" mass="30220">MITATVLTNHALLVGRALQQAQEEGSGAHSASEVRPDGDPGYFRVGPGDPPFGPPVPPQLSDKDLQLAGIPHPTFTNKHVPYFLVPKGFLLESDPGGAEGEGGRPCQDPASRQSLHQRSLLARRRRHGLQHRPLVDAPWQNEGLRLLPAQRRTHGGDGTRRDFQQSPQNLGSLGRPQHRPSPDRRLLPQHLARAQEGEFTMVLQPNSTLLRQRGISAAVSQVDGEAGREDPPEDEDAREVPDARAKEPKRFADCSHWCLPGLPDTWNELLFASLL</sequence>
<dbReference type="Proteomes" id="UP000734854">
    <property type="component" value="Unassembled WGS sequence"/>
</dbReference>
<dbReference type="AlphaFoldDB" id="A0A8J5GBJ4"/>
<feature type="region of interest" description="Disordered" evidence="2">
    <location>
        <begin position="218"/>
        <end position="246"/>
    </location>
</feature>
<evidence type="ECO:0000256" key="1">
    <source>
        <dbReference type="ARBA" id="ARBA00007727"/>
    </source>
</evidence>
<evidence type="ECO:0000259" key="3">
    <source>
        <dbReference type="Pfam" id="PF13839"/>
    </source>
</evidence>
<name>A0A8J5GBJ4_ZINOF</name>
<dbReference type="GO" id="GO:0016740">
    <property type="term" value="F:transferase activity"/>
    <property type="evidence" value="ECO:0007669"/>
    <property type="project" value="InterPro"/>
</dbReference>